<dbReference type="PANTHER" id="PTHR45672:SF3">
    <property type="entry name" value="THIOREDOXIN DOMAIN-CONTAINING PROTEIN 5"/>
    <property type="match status" value="1"/>
</dbReference>
<organism evidence="7 8">
    <name type="scientific">Stephanodiscus triporus</name>
    <dbReference type="NCBI Taxonomy" id="2934178"/>
    <lineage>
        <taxon>Eukaryota</taxon>
        <taxon>Sar</taxon>
        <taxon>Stramenopiles</taxon>
        <taxon>Ochrophyta</taxon>
        <taxon>Bacillariophyta</taxon>
        <taxon>Coscinodiscophyceae</taxon>
        <taxon>Thalassiosirophycidae</taxon>
        <taxon>Stephanodiscales</taxon>
        <taxon>Stephanodiscaceae</taxon>
        <taxon>Stephanodiscus</taxon>
    </lineage>
</organism>
<dbReference type="GO" id="GO:0005737">
    <property type="term" value="C:cytoplasm"/>
    <property type="evidence" value="ECO:0007669"/>
    <property type="project" value="UniProtKB-ARBA"/>
</dbReference>
<dbReference type="PROSITE" id="PS00194">
    <property type="entry name" value="THIOREDOXIN_1"/>
    <property type="match status" value="1"/>
</dbReference>
<reference evidence="7 8" key="1">
    <citation type="submission" date="2024-10" db="EMBL/GenBank/DDBJ databases">
        <title>Updated reference genomes for cyclostephanoid diatoms.</title>
        <authorList>
            <person name="Roberts W.R."/>
            <person name="Alverson A.J."/>
        </authorList>
    </citation>
    <scope>NUCLEOTIDE SEQUENCE [LARGE SCALE GENOMIC DNA]</scope>
    <source>
        <strain evidence="7 8">AJA276-08</strain>
    </source>
</reference>
<comment type="similarity">
    <text evidence="1 4">Belongs to the protein disulfide isomerase family.</text>
</comment>
<dbReference type="CDD" id="cd02961">
    <property type="entry name" value="PDI_a_family"/>
    <property type="match status" value="1"/>
</dbReference>
<evidence type="ECO:0000256" key="2">
    <source>
        <dbReference type="ARBA" id="ARBA00022729"/>
    </source>
</evidence>
<keyword evidence="8" id="KW-1185">Reference proteome</keyword>
<dbReference type="InterPro" id="IPR005788">
    <property type="entry name" value="PDI_thioredoxin-like_dom"/>
</dbReference>
<dbReference type="Gene3D" id="3.40.30.10">
    <property type="entry name" value="Glutaredoxin"/>
    <property type="match status" value="1"/>
</dbReference>
<keyword evidence="3" id="KW-0677">Repeat</keyword>
<gene>
    <name evidence="7" type="ORF">ACHAW5_004568</name>
</gene>
<evidence type="ECO:0000259" key="6">
    <source>
        <dbReference type="PROSITE" id="PS51352"/>
    </source>
</evidence>
<dbReference type="PANTHER" id="PTHR45672">
    <property type="entry name" value="PROTEIN DISULFIDE-ISOMERASE C17H9.14C-RELATED"/>
    <property type="match status" value="1"/>
</dbReference>
<dbReference type="AlphaFoldDB" id="A0ABD3NVY4"/>
<dbReference type="Pfam" id="PF00085">
    <property type="entry name" value="Thioredoxin"/>
    <property type="match status" value="1"/>
</dbReference>
<dbReference type="PROSITE" id="PS51352">
    <property type="entry name" value="THIOREDOXIN_2"/>
    <property type="match status" value="1"/>
</dbReference>
<keyword evidence="2 5" id="KW-0732">Signal</keyword>
<protein>
    <recommendedName>
        <fullName evidence="6">Thioredoxin domain-containing protein</fullName>
    </recommendedName>
</protein>
<evidence type="ECO:0000313" key="8">
    <source>
        <dbReference type="Proteomes" id="UP001530315"/>
    </source>
</evidence>
<feature type="chain" id="PRO_5044755849" description="Thioredoxin domain-containing protein" evidence="5">
    <location>
        <begin position="25"/>
        <end position="213"/>
    </location>
</feature>
<evidence type="ECO:0000256" key="5">
    <source>
        <dbReference type="SAM" id="SignalP"/>
    </source>
</evidence>
<evidence type="ECO:0000256" key="3">
    <source>
        <dbReference type="ARBA" id="ARBA00022737"/>
    </source>
</evidence>
<evidence type="ECO:0000256" key="1">
    <source>
        <dbReference type="ARBA" id="ARBA00006347"/>
    </source>
</evidence>
<accession>A0ABD3NVY4</accession>
<dbReference type="InterPro" id="IPR051063">
    <property type="entry name" value="PDI"/>
</dbReference>
<name>A0ABD3NVY4_9STRA</name>
<dbReference type="Proteomes" id="UP001530315">
    <property type="component" value="Unassembled WGS sequence"/>
</dbReference>
<dbReference type="NCBIfam" id="TIGR01126">
    <property type="entry name" value="pdi_dom"/>
    <property type="match status" value="1"/>
</dbReference>
<dbReference type="PRINTS" id="PR00421">
    <property type="entry name" value="THIOREDOXIN"/>
</dbReference>
<dbReference type="GO" id="GO:0012505">
    <property type="term" value="C:endomembrane system"/>
    <property type="evidence" value="ECO:0007669"/>
    <property type="project" value="UniProtKB-ARBA"/>
</dbReference>
<dbReference type="InterPro" id="IPR017937">
    <property type="entry name" value="Thioredoxin_CS"/>
</dbReference>
<evidence type="ECO:0000313" key="7">
    <source>
        <dbReference type="EMBL" id="KAL3780084.1"/>
    </source>
</evidence>
<feature type="domain" description="Thioredoxin" evidence="6">
    <location>
        <begin position="13"/>
        <end position="133"/>
    </location>
</feature>
<feature type="signal peptide" evidence="5">
    <location>
        <begin position="1"/>
        <end position="24"/>
    </location>
</feature>
<proteinExistence type="inferred from homology"/>
<dbReference type="InterPro" id="IPR013766">
    <property type="entry name" value="Thioredoxin_domain"/>
</dbReference>
<dbReference type="InterPro" id="IPR036249">
    <property type="entry name" value="Thioredoxin-like_sf"/>
</dbReference>
<comment type="caution">
    <text evidence="7">The sequence shown here is derived from an EMBL/GenBank/DDBJ whole genome shotgun (WGS) entry which is preliminary data.</text>
</comment>
<dbReference type="EMBL" id="JALLAZ020001131">
    <property type="protein sequence ID" value="KAL3780084.1"/>
    <property type="molecule type" value="Genomic_DNA"/>
</dbReference>
<evidence type="ECO:0000256" key="4">
    <source>
        <dbReference type="RuleBase" id="RU004208"/>
    </source>
</evidence>
<sequence>MTMNKSVAIFGVLLVAPLASRVAGKSVELNPSTFEEAVHSKNAFVKFYAPWCGHCKALAPDWDALAVKYAASPSLVIGSVNCDADENKNLCQENGVSGYPTLKFFKDGNTEGESYQGGRNLEQLFRFAEEELDKKCVVGTEEEMNDEKSNCSDKEKEFARKMRSKTSEERKVQIDRLEKMKGGSMKPELKSWIFQRLHILAGLETVGGGNDEL</sequence>
<dbReference type="SUPFAM" id="SSF52833">
    <property type="entry name" value="Thioredoxin-like"/>
    <property type="match status" value="1"/>
</dbReference>